<dbReference type="PANTHER" id="PTHR33361">
    <property type="entry name" value="GLR0591 PROTEIN"/>
    <property type="match status" value="1"/>
</dbReference>
<evidence type="ECO:0000313" key="2">
    <source>
        <dbReference type="Proteomes" id="UP000654947"/>
    </source>
</evidence>
<dbReference type="PANTHER" id="PTHR33361:SF15">
    <property type="entry name" value="DUF885 FAMILY LIPOPROTEIN"/>
    <property type="match status" value="1"/>
</dbReference>
<accession>A0A919CGC8</accession>
<dbReference type="EMBL" id="BMXL01000005">
    <property type="protein sequence ID" value="GHD21200.1"/>
    <property type="molecule type" value="Genomic_DNA"/>
</dbReference>
<sequence>MHDYDGVVADLSPEGVEAGMRRLDAEAVHPYEDPHDEAHATAFEDGLRLNNLELEEYRSNPLPHVAEMDLSGYEREYAPREQRDRARAQHVRQWPRLVDNALGSLDRVSAPIARSLMGAVEGVGADLPADLPADDRKAALEAHARLVAHVRKAAEEGPAEAALGADRLSRLMGVPDAAHVDLSVLARRADEERDRLLEGLARATARLAPGRDPMEVTRELTARAPSADRVLEAARHWTRLARDFTAERGLVPDDNGECRVESSPESQRWATAMMAGGGPWEDAGPSYYYITPPQPSWTAQESAEWLEMFSHTTLPAVSVHEVAPGHFSHWRSMRALRNPVRAALHSMTFAEGWAHYAEEMLLEEGFGDYAAERVAGADFLDGYTWTPAHYEIGVYVEALIRVTRLSVAIAMHTGGANVAEGAARFETDTPLRGPAARAEAQRATFDPTYGRYTWGKLEILAVRERARRAWGEGFSLARFHRALLSLGSPPIGLLGTAVERG</sequence>
<evidence type="ECO:0008006" key="3">
    <source>
        <dbReference type="Google" id="ProtNLM"/>
    </source>
</evidence>
<comment type="caution">
    <text evidence="1">The sequence shown here is derived from an EMBL/GenBank/DDBJ whole genome shotgun (WGS) entry which is preliminary data.</text>
</comment>
<evidence type="ECO:0000313" key="1">
    <source>
        <dbReference type="EMBL" id="GHD21200.1"/>
    </source>
</evidence>
<proteinExistence type="predicted"/>
<dbReference type="Proteomes" id="UP000654947">
    <property type="component" value="Unassembled WGS sequence"/>
</dbReference>
<gene>
    <name evidence="1" type="ORF">GCM10007147_14350</name>
</gene>
<protein>
    <recommendedName>
        <fullName evidence="3">DUF885 domain-containing protein</fullName>
    </recommendedName>
</protein>
<dbReference type="Pfam" id="PF05960">
    <property type="entry name" value="DUF885"/>
    <property type="match status" value="1"/>
</dbReference>
<dbReference type="InterPro" id="IPR010281">
    <property type="entry name" value="DUF885"/>
</dbReference>
<organism evidence="1 2">
    <name type="scientific">Nocardiopsis kunsanensis</name>
    <dbReference type="NCBI Taxonomy" id="141693"/>
    <lineage>
        <taxon>Bacteria</taxon>
        <taxon>Bacillati</taxon>
        <taxon>Actinomycetota</taxon>
        <taxon>Actinomycetes</taxon>
        <taxon>Streptosporangiales</taxon>
        <taxon>Nocardiopsidaceae</taxon>
        <taxon>Nocardiopsis</taxon>
    </lineage>
</organism>
<dbReference type="AlphaFoldDB" id="A0A919CGC8"/>
<reference evidence="1 2" key="1">
    <citation type="journal article" date="2014" name="Int. J. Syst. Evol. Microbiol.">
        <title>Complete genome sequence of Corynebacterium casei LMG S-19264T (=DSM 44701T), isolated from a smear-ripened cheese.</title>
        <authorList>
            <consortium name="US DOE Joint Genome Institute (JGI-PGF)"/>
            <person name="Walter F."/>
            <person name="Albersmeier A."/>
            <person name="Kalinowski J."/>
            <person name="Ruckert C."/>
        </authorList>
    </citation>
    <scope>NUCLEOTIDE SEQUENCE [LARGE SCALE GENOMIC DNA]</scope>
    <source>
        <strain evidence="1 2">KCTC 19473</strain>
    </source>
</reference>
<name>A0A919CGC8_9ACTN</name>
<keyword evidence="2" id="KW-1185">Reference proteome</keyword>